<dbReference type="Pfam" id="PF06969">
    <property type="entry name" value="HemN_C"/>
    <property type="match status" value="1"/>
</dbReference>
<dbReference type="NCBIfam" id="TIGR00539">
    <property type="entry name" value="hemN_rel"/>
    <property type="match status" value="1"/>
</dbReference>
<dbReference type="Gene3D" id="3.80.30.20">
    <property type="entry name" value="tm_1862 like domain"/>
    <property type="match status" value="1"/>
</dbReference>
<dbReference type="PROSITE" id="PS51918">
    <property type="entry name" value="RADICAL_SAM"/>
    <property type="match status" value="1"/>
</dbReference>
<comment type="subcellular location">
    <subcellularLocation>
        <location evidence="2">Cytoplasm</location>
    </subcellularLocation>
</comment>
<dbReference type="PANTHER" id="PTHR13932:SF5">
    <property type="entry name" value="RADICAL S-ADENOSYL METHIONINE DOMAIN-CONTAINING PROTEIN 1, MITOCHONDRIAL"/>
    <property type="match status" value="1"/>
</dbReference>
<comment type="function">
    <text evidence="2">Probably acts as a heme chaperone, transferring heme to an unknown acceptor. Binds one molecule of heme per monomer, possibly covalently. Binds 1 [4Fe-4S] cluster. The cluster is coordinated with 3 cysteines and an exchangeable S-adenosyl-L-methionine.</text>
</comment>
<evidence type="ECO:0000313" key="4">
    <source>
        <dbReference type="EMBL" id="MDM9630349.1"/>
    </source>
</evidence>
<sequence length="377" mass="43004">MSGIYFHIPFCKQACHYCNFHFSTSLKHKDAVLQAMKKELHHYAREGWQGPLKTLYFGGGTPSILTVEEIEHFIELARQLYGLTPGAEITLEANPDDLNDDKLRELAKSPVNRLSLGIQSFNAKELTWMNRAHTPQQALESLELTAHLFENYSLDLIYGIPGSSMQQWAANLNEALRFNPPHISAYALTVEPRTALRSFIDKGVSDDVDEGATQEQFNHLVDTLTDLGYDHYETSNFARNGFYSRNNSAYWQGEYYLGIGPAAHSFDGARRWWNPSNNLSYVRTLEKGELPAEVEELTIRDRYNEAVMTGLRSRWGVSLEKIREQFGEVYQAYLLEQAAPYLRDQFLFLDEETLYTAGKGKFLADGIASDLFMINLK</sequence>
<dbReference type="RefSeq" id="WP_289723708.1">
    <property type="nucleotide sequence ID" value="NZ_JAUDUY010000001.1"/>
</dbReference>
<keyword evidence="2" id="KW-0143">Chaperone</keyword>
<keyword evidence="2" id="KW-0963">Cytoplasm</keyword>
<dbReference type="InterPro" id="IPR010723">
    <property type="entry name" value="HemN_C"/>
</dbReference>
<keyword evidence="2" id="KW-0408">Iron</keyword>
<organism evidence="4 5">
    <name type="scientific">Robiginitalea aurantiaca</name>
    <dbReference type="NCBI Taxonomy" id="3056915"/>
    <lineage>
        <taxon>Bacteria</taxon>
        <taxon>Pseudomonadati</taxon>
        <taxon>Bacteroidota</taxon>
        <taxon>Flavobacteriia</taxon>
        <taxon>Flavobacteriales</taxon>
        <taxon>Flavobacteriaceae</taxon>
        <taxon>Robiginitalea</taxon>
    </lineage>
</organism>
<keyword evidence="2" id="KW-0349">Heme</keyword>
<dbReference type="Proteomes" id="UP001174839">
    <property type="component" value="Unassembled WGS sequence"/>
</dbReference>
<dbReference type="Pfam" id="PF04055">
    <property type="entry name" value="Radical_SAM"/>
    <property type="match status" value="1"/>
</dbReference>
<keyword evidence="2" id="KW-0004">4Fe-4S</keyword>
<dbReference type="SFLD" id="SFLDG01065">
    <property type="entry name" value="anaerobic_coproporphyrinogen-I"/>
    <property type="match status" value="1"/>
</dbReference>
<reference evidence="4" key="1">
    <citation type="submission" date="2023-06" db="EMBL/GenBank/DDBJ databases">
        <title>Robiginitalea aurantiacus sp. nov. and Algoriphagus sediminis sp. nov., isolated from coastal sediment.</title>
        <authorList>
            <person name="Zhou Z.Y."/>
            <person name="An J."/>
            <person name="Jia Y.W."/>
            <person name="Du Z.J."/>
        </authorList>
    </citation>
    <scope>NUCLEOTIDE SEQUENCE</scope>
    <source>
        <strain evidence="4">M39</strain>
    </source>
</reference>
<dbReference type="SUPFAM" id="SSF102114">
    <property type="entry name" value="Radical SAM enzymes"/>
    <property type="match status" value="1"/>
</dbReference>
<dbReference type="InterPro" id="IPR023404">
    <property type="entry name" value="rSAM_horseshoe"/>
</dbReference>
<protein>
    <recommendedName>
        <fullName evidence="2">Heme chaperone HemW</fullName>
    </recommendedName>
</protein>
<feature type="domain" description="Radical SAM core" evidence="3">
    <location>
        <begin position="1"/>
        <end position="230"/>
    </location>
</feature>
<evidence type="ECO:0000256" key="1">
    <source>
        <dbReference type="ARBA" id="ARBA00006100"/>
    </source>
</evidence>
<dbReference type="EMBL" id="JAUDUY010000001">
    <property type="protein sequence ID" value="MDM9630349.1"/>
    <property type="molecule type" value="Genomic_DNA"/>
</dbReference>
<keyword evidence="2" id="KW-0479">Metal-binding</keyword>
<dbReference type="InterPro" id="IPR007197">
    <property type="entry name" value="rSAM"/>
</dbReference>
<comment type="similarity">
    <text evidence="1">Belongs to the anaerobic coproporphyrinogen-III oxidase family. HemW subfamily.</text>
</comment>
<name>A0ABT7WBQ7_9FLAO</name>
<keyword evidence="5" id="KW-1185">Reference proteome</keyword>
<accession>A0ABT7WBQ7</accession>
<dbReference type="SMART" id="SM00729">
    <property type="entry name" value="Elp3"/>
    <property type="match status" value="1"/>
</dbReference>
<comment type="caution">
    <text evidence="4">The sequence shown here is derived from an EMBL/GenBank/DDBJ whole genome shotgun (WGS) entry which is preliminary data.</text>
</comment>
<dbReference type="InterPro" id="IPR004559">
    <property type="entry name" value="HemW-like"/>
</dbReference>
<dbReference type="SFLD" id="SFLDF00562">
    <property type="entry name" value="HemN-like__clustered_with_heat"/>
    <property type="match status" value="1"/>
</dbReference>
<evidence type="ECO:0000313" key="5">
    <source>
        <dbReference type="Proteomes" id="UP001174839"/>
    </source>
</evidence>
<proteinExistence type="inferred from homology"/>
<gene>
    <name evidence="4" type="primary">hemW</name>
    <name evidence="4" type="ORF">QU605_02630</name>
</gene>
<dbReference type="InterPro" id="IPR034505">
    <property type="entry name" value="Coproporphyrinogen-III_oxidase"/>
</dbReference>
<evidence type="ECO:0000256" key="2">
    <source>
        <dbReference type="RuleBase" id="RU364116"/>
    </source>
</evidence>
<dbReference type="InterPro" id="IPR058240">
    <property type="entry name" value="rSAM_sf"/>
</dbReference>
<keyword evidence="2" id="KW-0411">Iron-sulfur</keyword>
<keyword evidence="2" id="KW-0949">S-adenosyl-L-methionine</keyword>
<dbReference type="InterPro" id="IPR006638">
    <property type="entry name" value="Elp3/MiaA/NifB-like_rSAM"/>
</dbReference>
<evidence type="ECO:0000259" key="3">
    <source>
        <dbReference type="PROSITE" id="PS51918"/>
    </source>
</evidence>
<dbReference type="CDD" id="cd01335">
    <property type="entry name" value="Radical_SAM"/>
    <property type="match status" value="1"/>
</dbReference>
<dbReference type="PANTHER" id="PTHR13932">
    <property type="entry name" value="COPROPORPHYRINIGEN III OXIDASE"/>
    <property type="match status" value="1"/>
</dbReference>
<dbReference type="SFLD" id="SFLDS00029">
    <property type="entry name" value="Radical_SAM"/>
    <property type="match status" value="1"/>
</dbReference>